<reference evidence="6 7" key="1">
    <citation type="journal article" date="2014" name="PLoS Genet.">
        <title>Phylogenetically driven sequencing of extremely halophilic archaea reveals strategies for static and dynamic osmo-response.</title>
        <authorList>
            <person name="Becker E.A."/>
            <person name="Seitzer P.M."/>
            <person name="Tritt A."/>
            <person name="Larsen D."/>
            <person name="Krusor M."/>
            <person name="Yao A.I."/>
            <person name="Wu D."/>
            <person name="Madern D."/>
            <person name="Eisen J.A."/>
            <person name="Darling A.E."/>
            <person name="Facciotti M.T."/>
        </authorList>
    </citation>
    <scope>NUCLEOTIDE SEQUENCE [LARGE SCALE GENOMIC DNA]</scope>
    <source>
        <strain evidence="6 7">DSM 1137</strain>
    </source>
</reference>
<dbReference type="SUPFAM" id="SSF49503">
    <property type="entry name" value="Cupredoxins"/>
    <property type="match status" value="3"/>
</dbReference>
<dbReference type="Proteomes" id="UP000011514">
    <property type="component" value="Unassembled WGS sequence"/>
</dbReference>
<evidence type="ECO:0000256" key="1">
    <source>
        <dbReference type="ARBA" id="ARBA00022723"/>
    </source>
</evidence>
<keyword evidence="1" id="KW-0479">Metal-binding</keyword>
<dbReference type="InterPro" id="IPR008972">
    <property type="entry name" value="Cupredoxin"/>
</dbReference>
<dbReference type="SMR" id="M0EAN2"/>
<protein>
    <submittedName>
        <fullName evidence="6">LccA multicopper oxidase (MCO)</fullName>
    </submittedName>
</protein>
<dbReference type="AlphaFoldDB" id="M0EAN2"/>
<gene>
    <name evidence="6" type="ORF">C471_00085</name>
</gene>
<feature type="compositionally biased region" description="Basic and acidic residues" evidence="3">
    <location>
        <begin position="394"/>
        <end position="409"/>
    </location>
</feature>
<dbReference type="eggNOG" id="arCOG03914">
    <property type="taxonomic scope" value="Archaea"/>
</dbReference>
<dbReference type="Pfam" id="PF07732">
    <property type="entry name" value="Cu-oxidase_3"/>
    <property type="match status" value="1"/>
</dbReference>
<sequence>MATGAAGTALGVTGLYTSLTSTVSAQSSSPSLDKWAQSLPIPSVRAPDGTRDGADFYDVKLEEFEQQLHPDLPATTVWGFDGSYPGPTFDVQVGEPIKVRFDNRSLPNSHLLSVDTDIGGTQPADYDGYDGEVPEVRNAIHVHGANIRAMDDGQSTSWKSPDNVAGPGYVKDVQHVPNAQSRGTLLYHPHALGITRLNVYAGLAGVYLLRDEDEASLNLPTGDHEVPLVLQDRSFNDDGSLSYPEEFTSEFMGDTAVVNGAVWPYMEVEPRRYRFRVVNASNARAYDLSLRNDTADSADDVPAMYQIATGHEFLEGVVDIGPGGAMSSLPLTAFERGEIIVDFSEHAGETLTLTNAADDISEVVQFQVADTTVDDPTAAPADLDLPQPTDYDPESARATRRNTLDRDLGGDPPHLLNGKGMLDDGVTARPHLGTTEVWEFENTTTQTHPIHMHLVKFRVIGRGPDGTEDPDPNELGPKDIVRVESGETVRVVAEFGDYVGKYPWHCHMLEHEDHAMMRMFEVIRGEITQYANSDGIITRSGVDAAKSDWKESEIDREVLSDVIHRWHSGEPVEGGQ</sequence>
<accession>M0EAN2</accession>
<dbReference type="InterPro" id="IPR011707">
    <property type="entry name" value="Cu-oxidase-like_N"/>
</dbReference>
<feature type="compositionally biased region" description="Low complexity" evidence="3">
    <location>
        <begin position="374"/>
        <end position="390"/>
    </location>
</feature>
<dbReference type="PROSITE" id="PS00080">
    <property type="entry name" value="MULTICOPPER_OXIDASE2"/>
    <property type="match status" value="1"/>
</dbReference>
<dbReference type="CDD" id="cd13844">
    <property type="entry name" value="CuRO_1_BOD_CotA_like"/>
    <property type="match status" value="1"/>
</dbReference>
<dbReference type="Gene3D" id="2.60.40.420">
    <property type="entry name" value="Cupredoxins - blue copper proteins"/>
    <property type="match status" value="3"/>
</dbReference>
<dbReference type="PANTHER" id="PTHR48267:SF1">
    <property type="entry name" value="BILIRUBIN OXIDASE"/>
    <property type="match status" value="1"/>
</dbReference>
<dbReference type="EMBL" id="AOJE01000005">
    <property type="protein sequence ID" value="ELZ43469.1"/>
    <property type="molecule type" value="Genomic_DNA"/>
</dbReference>
<dbReference type="InterPro" id="IPR002355">
    <property type="entry name" value="Cu_oxidase_Cu_BS"/>
</dbReference>
<dbReference type="GO" id="GO:0005507">
    <property type="term" value="F:copper ion binding"/>
    <property type="evidence" value="ECO:0007669"/>
    <property type="project" value="InterPro"/>
</dbReference>
<keyword evidence="2" id="KW-0560">Oxidoreductase</keyword>
<dbReference type="CDD" id="cd13868">
    <property type="entry name" value="CuRO_2_CotA_like"/>
    <property type="match status" value="1"/>
</dbReference>
<feature type="domain" description="Plastocyanin-like" evidence="5">
    <location>
        <begin position="73"/>
        <end position="115"/>
    </location>
</feature>
<dbReference type="PANTHER" id="PTHR48267">
    <property type="entry name" value="CUPREDOXIN SUPERFAMILY PROTEIN"/>
    <property type="match status" value="1"/>
</dbReference>
<name>M0EAN2_9EURY</name>
<feature type="domain" description="Plastocyanin-like" evidence="4">
    <location>
        <begin position="404"/>
        <end position="523"/>
    </location>
</feature>
<dbReference type="InterPro" id="IPR011706">
    <property type="entry name" value="Cu-oxidase_C"/>
</dbReference>
<keyword evidence="7" id="KW-1185">Reference proteome</keyword>
<evidence type="ECO:0000256" key="3">
    <source>
        <dbReference type="SAM" id="MobiDB-lite"/>
    </source>
</evidence>
<evidence type="ECO:0000259" key="5">
    <source>
        <dbReference type="Pfam" id="PF07732"/>
    </source>
</evidence>
<organism evidence="6 7">
    <name type="scientific">Halorubrum saccharovorum DSM 1137</name>
    <dbReference type="NCBI Taxonomy" id="1227484"/>
    <lineage>
        <taxon>Archaea</taxon>
        <taxon>Methanobacteriati</taxon>
        <taxon>Methanobacteriota</taxon>
        <taxon>Stenosarchaea group</taxon>
        <taxon>Halobacteria</taxon>
        <taxon>Halobacteriales</taxon>
        <taxon>Haloferacaceae</taxon>
        <taxon>Halorubrum</taxon>
    </lineage>
</organism>
<dbReference type="InterPro" id="IPR045087">
    <property type="entry name" value="Cu-oxidase_fam"/>
</dbReference>
<evidence type="ECO:0000259" key="4">
    <source>
        <dbReference type="Pfam" id="PF07731"/>
    </source>
</evidence>
<dbReference type="PATRIC" id="fig|1227484.4.peg.14"/>
<evidence type="ECO:0000313" key="6">
    <source>
        <dbReference type="EMBL" id="ELZ43469.1"/>
    </source>
</evidence>
<proteinExistence type="predicted"/>
<evidence type="ECO:0000256" key="2">
    <source>
        <dbReference type="ARBA" id="ARBA00023002"/>
    </source>
</evidence>
<comment type="caution">
    <text evidence="6">The sequence shown here is derived from an EMBL/GenBank/DDBJ whole genome shotgun (WGS) entry which is preliminary data.</text>
</comment>
<evidence type="ECO:0000313" key="7">
    <source>
        <dbReference type="Proteomes" id="UP000011514"/>
    </source>
</evidence>
<feature type="region of interest" description="Disordered" evidence="3">
    <location>
        <begin position="374"/>
        <end position="419"/>
    </location>
</feature>
<dbReference type="Pfam" id="PF07731">
    <property type="entry name" value="Cu-oxidase_2"/>
    <property type="match status" value="1"/>
</dbReference>
<dbReference type="STRING" id="1227484.C471_00085"/>
<dbReference type="GO" id="GO:0016491">
    <property type="term" value="F:oxidoreductase activity"/>
    <property type="evidence" value="ECO:0007669"/>
    <property type="project" value="UniProtKB-KW"/>
</dbReference>